<protein>
    <submittedName>
        <fullName evidence="1">Uncharacterized protein</fullName>
    </submittedName>
</protein>
<dbReference type="EMBL" id="CM023477">
    <property type="protein sequence ID" value="KAH7937515.1"/>
    <property type="molecule type" value="Genomic_DNA"/>
</dbReference>
<name>A0ACB8C9J3_DERSI</name>
<comment type="caution">
    <text evidence="1">The sequence shown here is derived from an EMBL/GenBank/DDBJ whole genome shotgun (WGS) entry which is preliminary data.</text>
</comment>
<sequence length="134" mass="14895">MAEIFLGSRALKILPLAASSAASLFSPTGLIGFTAHYYAYGWHLIWTVTGPILCLPLATHVFVPVLYRLGITSIFEILMWHSGLLSIEATALCALHRDSHRLKRETQSDSAYDTVSAVPERQLESRRFALPERP</sequence>
<evidence type="ECO:0000313" key="1">
    <source>
        <dbReference type="EMBL" id="KAH7937515.1"/>
    </source>
</evidence>
<proteinExistence type="predicted"/>
<keyword evidence="2" id="KW-1185">Reference proteome</keyword>
<organism evidence="1 2">
    <name type="scientific">Dermacentor silvarum</name>
    <name type="common">Tick</name>
    <dbReference type="NCBI Taxonomy" id="543639"/>
    <lineage>
        <taxon>Eukaryota</taxon>
        <taxon>Metazoa</taxon>
        <taxon>Ecdysozoa</taxon>
        <taxon>Arthropoda</taxon>
        <taxon>Chelicerata</taxon>
        <taxon>Arachnida</taxon>
        <taxon>Acari</taxon>
        <taxon>Parasitiformes</taxon>
        <taxon>Ixodida</taxon>
        <taxon>Ixodoidea</taxon>
        <taxon>Ixodidae</taxon>
        <taxon>Rhipicephalinae</taxon>
        <taxon>Dermacentor</taxon>
    </lineage>
</organism>
<evidence type="ECO:0000313" key="2">
    <source>
        <dbReference type="Proteomes" id="UP000821865"/>
    </source>
</evidence>
<dbReference type="Proteomes" id="UP000821865">
    <property type="component" value="Chromosome 8"/>
</dbReference>
<accession>A0ACB8C9J3</accession>
<gene>
    <name evidence="1" type="ORF">HPB49_012811</name>
</gene>
<reference evidence="1" key="1">
    <citation type="submission" date="2020-05" db="EMBL/GenBank/DDBJ databases">
        <title>Large-scale comparative analyses of tick genomes elucidate their genetic diversity and vector capacities.</title>
        <authorList>
            <person name="Jia N."/>
            <person name="Wang J."/>
            <person name="Shi W."/>
            <person name="Du L."/>
            <person name="Sun Y."/>
            <person name="Zhan W."/>
            <person name="Jiang J."/>
            <person name="Wang Q."/>
            <person name="Zhang B."/>
            <person name="Ji P."/>
            <person name="Sakyi L.B."/>
            <person name="Cui X."/>
            <person name="Yuan T."/>
            <person name="Jiang B."/>
            <person name="Yang W."/>
            <person name="Lam T.T.-Y."/>
            <person name="Chang Q."/>
            <person name="Ding S."/>
            <person name="Wang X."/>
            <person name="Zhu J."/>
            <person name="Ruan X."/>
            <person name="Zhao L."/>
            <person name="Wei J."/>
            <person name="Que T."/>
            <person name="Du C."/>
            <person name="Cheng J."/>
            <person name="Dai P."/>
            <person name="Han X."/>
            <person name="Huang E."/>
            <person name="Gao Y."/>
            <person name="Liu J."/>
            <person name="Shao H."/>
            <person name="Ye R."/>
            <person name="Li L."/>
            <person name="Wei W."/>
            <person name="Wang X."/>
            <person name="Wang C."/>
            <person name="Yang T."/>
            <person name="Huo Q."/>
            <person name="Li W."/>
            <person name="Guo W."/>
            <person name="Chen H."/>
            <person name="Zhou L."/>
            <person name="Ni X."/>
            <person name="Tian J."/>
            <person name="Zhou Y."/>
            <person name="Sheng Y."/>
            <person name="Liu T."/>
            <person name="Pan Y."/>
            <person name="Xia L."/>
            <person name="Li J."/>
            <person name="Zhao F."/>
            <person name="Cao W."/>
        </authorList>
    </citation>
    <scope>NUCLEOTIDE SEQUENCE</scope>
    <source>
        <strain evidence="1">Dsil-2018</strain>
    </source>
</reference>